<keyword evidence="3" id="KW-1185">Reference proteome</keyword>
<dbReference type="Pfam" id="PF01261">
    <property type="entry name" value="AP_endonuc_2"/>
    <property type="match status" value="1"/>
</dbReference>
<evidence type="ECO:0000313" key="2">
    <source>
        <dbReference type="EMBL" id="GAA2200769.1"/>
    </source>
</evidence>
<proteinExistence type="predicted"/>
<dbReference type="Gene3D" id="3.20.20.150">
    <property type="entry name" value="Divalent-metal-dependent TIM barrel enzymes"/>
    <property type="match status" value="1"/>
</dbReference>
<dbReference type="PANTHER" id="PTHR12110">
    <property type="entry name" value="HYDROXYPYRUVATE ISOMERASE"/>
    <property type="match status" value="1"/>
</dbReference>
<accession>A0ABN3BVH0</accession>
<dbReference type="SUPFAM" id="SSF51658">
    <property type="entry name" value="Xylose isomerase-like"/>
    <property type="match status" value="1"/>
</dbReference>
<name>A0ABN3BVH0_9ACTN</name>
<dbReference type="InterPro" id="IPR050312">
    <property type="entry name" value="IolE/XylAMocC-like"/>
</dbReference>
<organism evidence="2 3">
    <name type="scientific">Streptomyces bangladeshensis</name>
    <dbReference type="NCBI Taxonomy" id="295352"/>
    <lineage>
        <taxon>Bacteria</taxon>
        <taxon>Bacillati</taxon>
        <taxon>Actinomycetota</taxon>
        <taxon>Actinomycetes</taxon>
        <taxon>Kitasatosporales</taxon>
        <taxon>Streptomycetaceae</taxon>
        <taxon>Streptomyces</taxon>
    </lineage>
</organism>
<dbReference type="EMBL" id="BAAAOQ010000018">
    <property type="protein sequence ID" value="GAA2200769.1"/>
    <property type="molecule type" value="Genomic_DNA"/>
</dbReference>
<sequence>MTRSPLVGLAGWRLPGDHSAAVGLAHRMGAEGIQLDLGGPGRGPWLDAAGTVDRIRDDCARYGVTPLAVAGNTLNDIGLHAPEGTQEALRTRRVLVRVLDAALALGAPLAFVPSFRRSAIEDLRDLRRTAAVLAWAAREAEARGLLLANENALDPRRARTLVEEVAAPSFRLLLDTYNPRAAGVDVLALIEAAHEWLAPQVHLKDGTDGTVTRELLGDGDGRVWEALAALEARGHLSAALVLENDYRDGDLDRLALDVARVRAHTARTHTRDAGIHTRS</sequence>
<dbReference type="InterPro" id="IPR036237">
    <property type="entry name" value="Xyl_isomerase-like_sf"/>
</dbReference>
<reference evidence="3" key="1">
    <citation type="journal article" date="2019" name="Int. J. Syst. Evol. Microbiol.">
        <title>The Global Catalogue of Microorganisms (GCM) 10K type strain sequencing project: providing services to taxonomists for standard genome sequencing and annotation.</title>
        <authorList>
            <consortium name="The Broad Institute Genomics Platform"/>
            <consortium name="The Broad Institute Genome Sequencing Center for Infectious Disease"/>
            <person name="Wu L."/>
            <person name="Ma J."/>
        </authorList>
    </citation>
    <scope>NUCLEOTIDE SEQUENCE [LARGE SCALE GENOMIC DNA]</scope>
    <source>
        <strain evidence="3">JCM 14924</strain>
    </source>
</reference>
<evidence type="ECO:0000313" key="3">
    <source>
        <dbReference type="Proteomes" id="UP001501391"/>
    </source>
</evidence>
<evidence type="ECO:0000259" key="1">
    <source>
        <dbReference type="Pfam" id="PF01261"/>
    </source>
</evidence>
<feature type="domain" description="Xylose isomerase-like TIM barrel" evidence="1">
    <location>
        <begin position="24"/>
        <end position="234"/>
    </location>
</feature>
<protein>
    <recommendedName>
        <fullName evidence="1">Xylose isomerase-like TIM barrel domain-containing protein</fullName>
    </recommendedName>
</protein>
<dbReference type="Proteomes" id="UP001501391">
    <property type="component" value="Unassembled WGS sequence"/>
</dbReference>
<dbReference type="PANTHER" id="PTHR12110:SF41">
    <property type="entry name" value="INOSOSE DEHYDRATASE"/>
    <property type="match status" value="1"/>
</dbReference>
<dbReference type="InterPro" id="IPR013022">
    <property type="entry name" value="Xyl_isomerase-like_TIM-brl"/>
</dbReference>
<comment type="caution">
    <text evidence="2">The sequence shown here is derived from an EMBL/GenBank/DDBJ whole genome shotgun (WGS) entry which is preliminary data.</text>
</comment>
<gene>
    <name evidence="2" type="ORF">GCM10009787_53020</name>
</gene>
<dbReference type="RefSeq" id="WP_346163706.1">
    <property type="nucleotide sequence ID" value="NZ_BAAAOQ010000018.1"/>
</dbReference>